<sequence length="111" mass="12770">MIRQIVWKKKHVVTASIEPHKFFFPYAFGNMVEKVNARIGEIPLPLGIDARERATEGPQRWVFEMSYESGLSASLHLRPSAASAAICRRNLTLCRENRENPPELAIRQYYP</sequence>
<proteinExistence type="predicted"/>
<evidence type="ECO:0000313" key="1">
    <source>
        <dbReference type="EMBL" id="KAF7395837.1"/>
    </source>
</evidence>
<accession>A0A834N4D1</accession>
<reference evidence="1" key="1">
    <citation type="journal article" date="2020" name="G3 (Bethesda)">
        <title>High-Quality Assemblies for Three Invasive Social Wasps from the &lt;i&gt;Vespula&lt;/i&gt; Genus.</title>
        <authorList>
            <person name="Harrop T.W.R."/>
            <person name="Guhlin J."/>
            <person name="McLaughlin G.M."/>
            <person name="Permina E."/>
            <person name="Stockwell P."/>
            <person name="Gilligan J."/>
            <person name="Le Lec M.F."/>
            <person name="Gruber M.A.M."/>
            <person name="Quinn O."/>
            <person name="Lovegrove M."/>
            <person name="Duncan E.J."/>
            <person name="Remnant E.J."/>
            <person name="Van Eeckhoven J."/>
            <person name="Graham B."/>
            <person name="Knapp R.A."/>
            <person name="Langford K.W."/>
            <person name="Kronenberg Z."/>
            <person name="Press M.O."/>
            <person name="Eacker S.M."/>
            <person name="Wilson-Rankin E.E."/>
            <person name="Purcell J."/>
            <person name="Lester P.J."/>
            <person name="Dearden P.K."/>
        </authorList>
    </citation>
    <scope>NUCLEOTIDE SEQUENCE</scope>
    <source>
        <strain evidence="1">Linc-1</strain>
    </source>
</reference>
<keyword evidence="2" id="KW-1185">Reference proteome</keyword>
<name>A0A834N4D1_VESGE</name>
<gene>
    <name evidence="1" type="ORF">HZH68_009887</name>
</gene>
<comment type="caution">
    <text evidence="1">The sequence shown here is derived from an EMBL/GenBank/DDBJ whole genome shotgun (WGS) entry which is preliminary data.</text>
</comment>
<organism evidence="1 2">
    <name type="scientific">Vespula germanica</name>
    <name type="common">German yellow jacket</name>
    <name type="synonym">Paravespula germanica</name>
    <dbReference type="NCBI Taxonomy" id="30212"/>
    <lineage>
        <taxon>Eukaryota</taxon>
        <taxon>Metazoa</taxon>
        <taxon>Ecdysozoa</taxon>
        <taxon>Arthropoda</taxon>
        <taxon>Hexapoda</taxon>
        <taxon>Insecta</taxon>
        <taxon>Pterygota</taxon>
        <taxon>Neoptera</taxon>
        <taxon>Endopterygota</taxon>
        <taxon>Hymenoptera</taxon>
        <taxon>Apocrita</taxon>
        <taxon>Aculeata</taxon>
        <taxon>Vespoidea</taxon>
        <taxon>Vespidae</taxon>
        <taxon>Vespinae</taxon>
        <taxon>Vespula</taxon>
    </lineage>
</organism>
<dbReference type="Proteomes" id="UP000617340">
    <property type="component" value="Unassembled WGS sequence"/>
</dbReference>
<protein>
    <submittedName>
        <fullName evidence="1">Uncharacterized protein</fullName>
    </submittedName>
</protein>
<evidence type="ECO:0000313" key="2">
    <source>
        <dbReference type="Proteomes" id="UP000617340"/>
    </source>
</evidence>
<dbReference type="EMBL" id="JACSDZ010000009">
    <property type="protein sequence ID" value="KAF7395837.1"/>
    <property type="molecule type" value="Genomic_DNA"/>
</dbReference>
<dbReference type="AlphaFoldDB" id="A0A834N4D1"/>